<reference evidence="2 3" key="1">
    <citation type="submission" date="2023-10" db="EMBL/GenBank/DDBJ databases">
        <title>Genomes of two closely related lineages of the louse Polyplax serrata with different host specificities.</title>
        <authorList>
            <person name="Martinu J."/>
            <person name="Tarabai H."/>
            <person name="Stefka J."/>
            <person name="Hypsa V."/>
        </authorList>
    </citation>
    <scope>NUCLEOTIDE SEQUENCE [LARGE SCALE GENOMIC DNA]</scope>
    <source>
        <strain evidence="2">HR10_N</strain>
    </source>
</reference>
<comment type="caution">
    <text evidence="2">The sequence shown here is derived from an EMBL/GenBank/DDBJ whole genome shotgun (WGS) entry which is preliminary data.</text>
</comment>
<sequence>MWKNSSNTLWVDTTRMKQDDRLMKHRNNTLVIRRVNMHDSGQYTCQVVAEDIIQVTHTLNVVSEYDLRYPSFPIVEFGQLTVIATYLLSRRKTVHFTSPAGSPSWAKQNPP</sequence>
<dbReference type="Pfam" id="PF07679">
    <property type="entry name" value="I-set"/>
    <property type="match status" value="1"/>
</dbReference>
<evidence type="ECO:0000313" key="2">
    <source>
        <dbReference type="EMBL" id="KAK6623749.1"/>
    </source>
</evidence>
<dbReference type="AlphaFoldDB" id="A0AAN8RUI8"/>
<dbReference type="CDD" id="cd00096">
    <property type="entry name" value="Ig"/>
    <property type="match status" value="1"/>
</dbReference>
<evidence type="ECO:0000259" key="1">
    <source>
        <dbReference type="PROSITE" id="PS50835"/>
    </source>
</evidence>
<dbReference type="InterPro" id="IPR036179">
    <property type="entry name" value="Ig-like_dom_sf"/>
</dbReference>
<evidence type="ECO:0000313" key="3">
    <source>
        <dbReference type="Proteomes" id="UP001372834"/>
    </source>
</evidence>
<dbReference type="InterPro" id="IPR013098">
    <property type="entry name" value="Ig_I-set"/>
</dbReference>
<dbReference type="EMBL" id="JAWJWE010000038">
    <property type="protein sequence ID" value="KAK6623749.1"/>
    <property type="molecule type" value="Genomic_DNA"/>
</dbReference>
<dbReference type="PROSITE" id="PS50835">
    <property type="entry name" value="IG_LIKE"/>
    <property type="match status" value="1"/>
</dbReference>
<protein>
    <recommendedName>
        <fullName evidence="1">Ig-like domain-containing protein</fullName>
    </recommendedName>
</protein>
<dbReference type="InterPro" id="IPR013783">
    <property type="entry name" value="Ig-like_fold"/>
</dbReference>
<dbReference type="InterPro" id="IPR007110">
    <property type="entry name" value="Ig-like_dom"/>
</dbReference>
<accession>A0AAN8RUI8</accession>
<proteinExistence type="predicted"/>
<organism evidence="2 3">
    <name type="scientific">Polyplax serrata</name>
    <name type="common">Common mouse louse</name>
    <dbReference type="NCBI Taxonomy" id="468196"/>
    <lineage>
        <taxon>Eukaryota</taxon>
        <taxon>Metazoa</taxon>
        <taxon>Ecdysozoa</taxon>
        <taxon>Arthropoda</taxon>
        <taxon>Hexapoda</taxon>
        <taxon>Insecta</taxon>
        <taxon>Pterygota</taxon>
        <taxon>Neoptera</taxon>
        <taxon>Paraneoptera</taxon>
        <taxon>Psocodea</taxon>
        <taxon>Troctomorpha</taxon>
        <taxon>Phthiraptera</taxon>
        <taxon>Anoplura</taxon>
        <taxon>Polyplacidae</taxon>
        <taxon>Polyplax</taxon>
    </lineage>
</organism>
<dbReference type="Proteomes" id="UP001372834">
    <property type="component" value="Unassembled WGS sequence"/>
</dbReference>
<dbReference type="Gene3D" id="2.60.40.10">
    <property type="entry name" value="Immunoglobulins"/>
    <property type="match status" value="1"/>
</dbReference>
<name>A0AAN8RUI8_POLSC</name>
<feature type="domain" description="Ig-like" evidence="1">
    <location>
        <begin position="1"/>
        <end position="56"/>
    </location>
</feature>
<gene>
    <name evidence="2" type="ORF">RUM43_009602</name>
</gene>
<dbReference type="SUPFAM" id="SSF48726">
    <property type="entry name" value="Immunoglobulin"/>
    <property type="match status" value="1"/>
</dbReference>